<dbReference type="PANTHER" id="PTHR40267:SF1">
    <property type="entry name" value="BLR3294 PROTEIN"/>
    <property type="match status" value="1"/>
</dbReference>
<dbReference type="NCBIfam" id="TIGR02990">
    <property type="entry name" value="ectoine_eutA"/>
    <property type="match status" value="1"/>
</dbReference>
<dbReference type="InterPro" id="IPR053714">
    <property type="entry name" value="Iso_Racemase_Enz_sf"/>
</dbReference>
<dbReference type="EMBL" id="JBBLZC010000016">
    <property type="protein sequence ID" value="MEK0084595.1"/>
    <property type="molecule type" value="Genomic_DNA"/>
</dbReference>
<keyword evidence="2" id="KW-1185">Reference proteome</keyword>
<evidence type="ECO:0000313" key="2">
    <source>
        <dbReference type="Proteomes" id="UP001375743"/>
    </source>
</evidence>
<dbReference type="Proteomes" id="UP001375743">
    <property type="component" value="Unassembled WGS sequence"/>
</dbReference>
<gene>
    <name evidence="1" type="primary">eutA</name>
    <name evidence="1" type="ORF">U1T56_15680</name>
</gene>
<organism evidence="1 2">
    <name type="scientific">Benzoatithermus flavus</name>
    <dbReference type="NCBI Taxonomy" id="3108223"/>
    <lineage>
        <taxon>Bacteria</taxon>
        <taxon>Pseudomonadati</taxon>
        <taxon>Pseudomonadota</taxon>
        <taxon>Alphaproteobacteria</taxon>
        <taxon>Geminicoccales</taxon>
        <taxon>Geminicoccaceae</taxon>
        <taxon>Benzoatithermus</taxon>
    </lineage>
</organism>
<name>A0ABU8XTR2_9PROT</name>
<dbReference type="PANTHER" id="PTHR40267">
    <property type="entry name" value="BLR3294 PROTEIN"/>
    <property type="match status" value="1"/>
</dbReference>
<dbReference type="InterPro" id="IPR026286">
    <property type="entry name" value="MaiA/AMDase"/>
</dbReference>
<protein>
    <submittedName>
        <fullName evidence="1">Ectoine utilization protein EutA</fullName>
    </submittedName>
</protein>
<dbReference type="Gene3D" id="3.40.50.12500">
    <property type="match status" value="1"/>
</dbReference>
<dbReference type="RefSeq" id="WP_418160444.1">
    <property type="nucleotide sequence ID" value="NZ_JBBLZC010000016.1"/>
</dbReference>
<proteinExistence type="predicted"/>
<dbReference type="InterPro" id="IPR014332">
    <property type="entry name" value="Ectoine_EutA"/>
</dbReference>
<comment type="caution">
    <text evidence="1">The sequence shown here is derived from an EMBL/GenBank/DDBJ whole genome shotgun (WGS) entry which is preliminary data.</text>
</comment>
<dbReference type="PIRSF" id="PIRSF015736">
    <property type="entry name" value="MI"/>
    <property type="match status" value="1"/>
</dbReference>
<dbReference type="Pfam" id="PF17645">
    <property type="entry name" value="Amdase"/>
    <property type="match status" value="1"/>
</dbReference>
<sequence>MHPAEIAQTTRAPALDARPVPRRIGLIVLATDHTSERDFARMTPFDEVGVYATRVAYANPTNPANLRAMQPRLTEAAALILPDEPLDALCFSCTSASVVIGDDAVEAALRAAKPGVPVVTPPAAARDGFRALGVGRISLLTPYTRATTAPMADYFAGHGLGLASVTCLGFEDDREMARIRPQALVEAAVAATDARAEALFVSCTALRSAEIAEAIEAAIGRPVVTSNQATVWRCLRHCRIDRPFHGHGRLLHLPAEAGR</sequence>
<reference evidence="1 2" key="1">
    <citation type="submission" date="2024-01" db="EMBL/GenBank/DDBJ databases">
        <title>Multi-omics insights into the function and evolution of sodium benzoate biodegradation pathways in Benzoatithermus flavus gen. nov., sp. nov. from hot spring.</title>
        <authorList>
            <person name="Hu C.-J."/>
            <person name="Li W.-J."/>
        </authorList>
    </citation>
    <scope>NUCLEOTIDE SEQUENCE [LARGE SCALE GENOMIC DNA]</scope>
    <source>
        <strain evidence="1 2">SYSU G07066</strain>
    </source>
</reference>
<evidence type="ECO:0000313" key="1">
    <source>
        <dbReference type="EMBL" id="MEK0084595.1"/>
    </source>
</evidence>
<accession>A0ABU8XTR2</accession>